<protein>
    <submittedName>
        <fullName evidence="3">Pilus assembly protein TadE</fullName>
    </submittedName>
</protein>
<dbReference type="RefSeq" id="WP_129926432.1">
    <property type="nucleotide sequence ID" value="NZ_SEOO01000013.1"/>
</dbReference>
<feature type="domain" description="TadE-like" evidence="2">
    <location>
        <begin position="30"/>
        <end position="72"/>
    </location>
</feature>
<feature type="transmembrane region" description="Helical" evidence="1">
    <location>
        <begin position="33"/>
        <end position="56"/>
    </location>
</feature>
<evidence type="ECO:0000259" key="2">
    <source>
        <dbReference type="Pfam" id="PF07811"/>
    </source>
</evidence>
<keyword evidence="1" id="KW-0472">Membrane</keyword>
<evidence type="ECO:0000313" key="4">
    <source>
        <dbReference type="Proteomes" id="UP000291572"/>
    </source>
</evidence>
<evidence type="ECO:0000256" key="1">
    <source>
        <dbReference type="SAM" id="Phobius"/>
    </source>
</evidence>
<dbReference type="InterPro" id="IPR012495">
    <property type="entry name" value="TadE-like_dom"/>
</dbReference>
<keyword evidence="1" id="KW-0812">Transmembrane</keyword>
<name>A0A8G1ZMA9_9SPHN</name>
<evidence type="ECO:0000313" key="3">
    <source>
        <dbReference type="EMBL" id="RYM11290.1"/>
    </source>
</evidence>
<accession>A0A8G1ZMA9</accession>
<proteinExistence type="predicted"/>
<dbReference type="OrthoDB" id="7356451at2"/>
<organism evidence="3 4">
    <name type="scientific">Sphingobium cupriresistens</name>
    <dbReference type="NCBI Taxonomy" id="1132417"/>
    <lineage>
        <taxon>Bacteria</taxon>
        <taxon>Pseudomonadati</taxon>
        <taxon>Pseudomonadota</taxon>
        <taxon>Alphaproteobacteria</taxon>
        <taxon>Sphingomonadales</taxon>
        <taxon>Sphingomonadaceae</taxon>
        <taxon>Sphingobium</taxon>
    </lineage>
</organism>
<dbReference type="Pfam" id="PF07811">
    <property type="entry name" value="TadE"/>
    <property type="match status" value="1"/>
</dbReference>
<gene>
    <name evidence="3" type="ORF">EWH12_09685</name>
</gene>
<dbReference type="EMBL" id="SEOO01000013">
    <property type="protein sequence ID" value="RYM11290.1"/>
    <property type="molecule type" value="Genomic_DNA"/>
</dbReference>
<dbReference type="AlphaFoldDB" id="A0A8G1ZMA9"/>
<comment type="caution">
    <text evidence="3">The sequence shown here is derived from an EMBL/GenBank/DDBJ whole genome shotgun (WGS) entry which is preliminary data.</text>
</comment>
<sequence length="154" mass="16374">MPYDSARPVTRHPVTRSRRPLAALRRHQAGSSLIEAAFALPLLILLLMGILAYGNWFMTAHSLQQAANDAARASVAGLNATERRTLVDQSVVAARAAFPVAGAQTIAVSTGESSGYYTVTLRYTLASAPLFAAMPLPMPGNVLERSAVVRIASQ</sequence>
<dbReference type="Proteomes" id="UP000291572">
    <property type="component" value="Unassembled WGS sequence"/>
</dbReference>
<keyword evidence="1" id="KW-1133">Transmembrane helix</keyword>
<reference evidence="3 4" key="1">
    <citation type="submission" date="2019-02" db="EMBL/GenBank/DDBJ databases">
        <authorList>
            <person name="Feng G."/>
        </authorList>
    </citation>
    <scope>NUCLEOTIDE SEQUENCE [LARGE SCALE GENOMIC DNA]</scope>
    <source>
        <strain evidence="3 4">CCTCC AB 2011146</strain>
    </source>
</reference>